<proteinExistence type="predicted"/>
<protein>
    <submittedName>
        <fullName evidence="1">Uncharacterized protein</fullName>
    </submittedName>
</protein>
<dbReference type="RefSeq" id="WP_072556391.1">
    <property type="nucleotide sequence ID" value="NZ_CP018155.1"/>
</dbReference>
<dbReference type="AlphaFoldDB" id="A0A1L3JL70"/>
<evidence type="ECO:0000313" key="2">
    <source>
        <dbReference type="Proteomes" id="UP000181898"/>
    </source>
</evidence>
<dbReference type="OrthoDB" id="825758at2"/>
<keyword evidence="2" id="KW-1185">Reference proteome</keyword>
<dbReference type="EMBL" id="CP018155">
    <property type="protein sequence ID" value="APG65867.1"/>
    <property type="molecule type" value="Genomic_DNA"/>
</dbReference>
<gene>
    <name evidence="1" type="ORF">LPB136_11040</name>
</gene>
<reference evidence="1 2" key="1">
    <citation type="submission" date="2016-11" db="EMBL/GenBank/DDBJ databases">
        <title>Tenacibaculum sp. LPB0136, isolated from marine environment.</title>
        <authorList>
            <person name="Kim E."/>
            <person name="Yi H."/>
        </authorList>
    </citation>
    <scope>NUCLEOTIDE SEQUENCE [LARGE SCALE GENOMIC DNA]</scope>
    <source>
        <strain evidence="1 2">LPB0136</strain>
    </source>
</reference>
<accession>A0A1L3JL70</accession>
<evidence type="ECO:0000313" key="1">
    <source>
        <dbReference type="EMBL" id="APG65867.1"/>
    </source>
</evidence>
<sequence>MSAQQKLKGNYSSVDGIGVFFKNYSFDEDSVFIYEEGGDLGVIKYGKGHYIIKNDSLLLNYDLTQLKEESYFTAKKYYNSKDSIKVRLNIYNFDRKPLYNIQIYSQSNLKSTESDKNGNAILIFKKGEFKEIIEIHIDGDFFAKQIIYLHRNSNYIVDVFMSKSKIIGFGHPRAIKNEIIKYKIIENNKKCLKLKKENKIVTYKKL</sequence>
<dbReference type="Proteomes" id="UP000181898">
    <property type="component" value="Chromosome"/>
</dbReference>
<organism evidence="1 2">
    <name type="scientific">Tenacibaculum todarodis</name>
    <dbReference type="NCBI Taxonomy" id="1850252"/>
    <lineage>
        <taxon>Bacteria</taxon>
        <taxon>Pseudomonadati</taxon>
        <taxon>Bacteroidota</taxon>
        <taxon>Flavobacteriia</taxon>
        <taxon>Flavobacteriales</taxon>
        <taxon>Flavobacteriaceae</taxon>
        <taxon>Tenacibaculum</taxon>
    </lineage>
</organism>
<dbReference type="STRING" id="1850252.LPB136_11040"/>
<name>A0A1L3JL70_9FLAO</name>
<dbReference type="KEGG" id="ten:LPB136_11040"/>